<reference evidence="1" key="1">
    <citation type="submission" date="2019-05" db="EMBL/GenBank/DDBJ databases">
        <title>Another draft genome of Portunus trituberculatus and its Hox gene families provides insights of decapod evolution.</title>
        <authorList>
            <person name="Jeong J.-H."/>
            <person name="Song I."/>
            <person name="Kim S."/>
            <person name="Choi T."/>
            <person name="Kim D."/>
            <person name="Ryu S."/>
            <person name="Kim W."/>
        </authorList>
    </citation>
    <scope>NUCLEOTIDE SEQUENCE [LARGE SCALE GENOMIC DNA]</scope>
    <source>
        <tissue evidence="1">Muscle</tissue>
    </source>
</reference>
<protein>
    <submittedName>
        <fullName evidence="1">Uncharacterized protein</fullName>
    </submittedName>
</protein>
<dbReference type="AlphaFoldDB" id="A0A5B7IYN6"/>
<organism evidence="1 2">
    <name type="scientific">Portunus trituberculatus</name>
    <name type="common">Swimming crab</name>
    <name type="synonym">Neptunus trituberculatus</name>
    <dbReference type="NCBI Taxonomy" id="210409"/>
    <lineage>
        <taxon>Eukaryota</taxon>
        <taxon>Metazoa</taxon>
        <taxon>Ecdysozoa</taxon>
        <taxon>Arthropoda</taxon>
        <taxon>Crustacea</taxon>
        <taxon>Multicrustacea</taxon>
        <taxon>Malacostraca</taxon>
        <taxon>Eumalacostraca</taxon>
        <taxon>Eucarida</taxon>
        <taxon>Decapoda</taxon>
        <taxon>Pleocyemata</taxon>
        <taxon>Brachyura</taxon>
        <taxon>Eubrachyura</taxon>
        <taxon>Portunoidea</taxon>
        <taxon>Portunidae</taxon>
        <taxon>Portuninae</taxon>
        <taxon>Portunus</taxon>
    </lineage>
</organism>
<accession>A0A5B7IYN6</accession>
<name>A0A5B7IYN6_PORTR</name>
<comment type="caution">
    <text evidence="1">The sequence shown here is derived from an EMBL/GenBank/DDBJ whole genome shotgun (WGS) entry which is preliminary data.</text>
</comment>
<dbReference type="EMBL" id="VSRR010072564">
    <property type="protein sequence ID" value="MPC86806.1"/>
    <property type="molecule type" value="Genomic_DNA"/>
</dbReference>
<evidence type="ECO:0000313" key="1">
    <source>
        <dbReference type="EMBL" id="MPC86806.1"/>
    </source>
</evidence>
<dbReference type="Proteomes" id="UP000324222">
    <property type="component" value="Unassembled WGS sequence"/>
</dbReference>
<sequence length="70" mass="7190">MQNDTRLTAEFKHESMTGSAQAIQPSCLLACSGDITAAAAAAAAAAGLTCQPRLVTGGNWRRALPYSPTP</sequence>
<proteinExistence type="predicted"/>
<gene>
    <name evidence="1" type="ORF">E2C01_081642</name>
</gene>
<keyword evidence="2" id="KW-1185">Reference proteome</keyword>
<evidence type="ECO:0000313" key="2">
    <source>
        <dbReference type="Proteomes" id="UP000324222"/>
    </source>
</evidence>